<evidence type="ECO:0000259" key="7">
    <source>
        <dbReference type="PROSITE" id="PS50011"/>
    </source>
</evidence>
<dbReference type="InterPro" id="IPR011009">
    <property type="entry name" value="Kinase-like_dom_sf"/>
</dbReference>
<dbReference type="GO" id="GO:0005524">
    <property type="term" value="F:ATP binding"/>
    <property type="evidence" value="ECO:0007669"/>
    <property type="project" value="UniProtKB-UniRule"/>
</dbReference>
<dbReference type="PROSITE" id="PS00107">
    <property type="entry name" value="PROTEIN_KINASE_ATP"/>
    <property type="match status" value="1"/>
</dbReference>
<reference evidence="8 9" key="1">
    <citation type="journal article" date="2007" name="Nat. Biotechnol.">
        <title>Complete genome sequence of the myxobacterium Sorangium cellulosum.</title>
        <authorList>
            <person name="Schneiker S."/>
            <person name="Perlova O."/>
            <person name="Kaiser O."/>
            <person name="Gerth K."/>
            <person name="Alici A."/>
            <person name="Altmeyer M.O."/>
            <person name="Bartels D."/>
            <person name="Bekel T."/>
            <person name="Beyer S."/>
            <person name="Bode E."/>
            <person name="Bode H.B."/>
            <person name="Bolten C.J."/>
            <person name="Choudhuri J.V."/>
            <person name="Doss S."/>
            <person name="Elnakady Y.A."/>
            <person name="Frank B."/>
            <person name="Gaigalat L."/>
            <person name="Goesmann A."/>
            <person name="Groeger C."/>
            <person name="Gross F."/>
            <person name="Jelsbak L."/>
            <person name="Jelsbak L."/>
            <person name="Kalinowski J."/>
            <person name="Kegler C."/>
            <person name="Knauber T."/>
            <person name="Konietzny S."/>
            <person name="Kopp M."/>
            <person name="Krause L."/>
            <person name="Krug D."/>
            <person name="Linke B."/>
            <person name="Mahmud T."/>
            <person name="Martinez-Arias R."/>
            <person name="McHardy A.C."/>
            <person name="Merai M."/>
            <person name="Meyer F."/>
            <person name="Mormann S."/>
            <person name="Munoz-Dorado J."/>
            <person name="Perez J."/>
            <person name="Pradella S."/>
            <person name="Rachid S."/>
            <person name="Raddatz G."/>
            <person name="Rosenau F."/>
            <person name="Rueckert C."/>
            <person name="Sasse F."/>
            <person name="Scharfe M."/>
            <person name="Schuster S.C."/>
            <person name="Suen G."/>
            <person name="Treuner-Lange A."/>
            <person name="Velicer G.J."/>
            <person name="Vorholter F.-J."/>
            <person name="Weissman K.J."/>
            <person name="Welch R.D."/>
            <person name="Wenzel S.C."/>
            <person name="Whitworth D.E."/>
            <person name="Wilhelm S."/>
            <person name="Wittmann C."/>
            <person name="Bloecker H."/>
            <person name="Puehler A."/>
            <person name="Mueller R."/>
        </authorList>
    </citation>
    <scope>NUCLEOTIDE SEQUENCE [LARGE SCALE GENOMIC DNA]</scope>
    <source>
        <strain evidence="9">So ce56</strain>
    </source>
</reference>
<feature type="binding site" evidence="5">
    <location>
        <position position="85"/>
    </location>
    <ligand>
        <name>ATP</name>
        <dbReference type="ChEBI" id="CHEBI:30616"/>
    </ligand>
</feature>
<dbReference type="InterPro" id="IPR000719">
    <property type="entry name" value="Prot_kinase_dom"/>
</dbReference>
<evidence type="ECO:0000313" key="9">
    <source>
        <dbReference type="Proteomes" id="UP000002139"/>
    </source>
</evidence>
<dbReference type="PANTHER" id="PTHR43289:SF6">
    <property type="entry name" value="SERINE_THREONINE-PROTEIN KINASE NEKL-3"/>
    <property type="match status" value="1"/>
</dbReference>
<proteinExistence type="predicted"/>
<dbReference type="eggNOG" id="COG0515">
    <property type="taxonomic scope" value="Bacteria"/>
</dbReference>
<dbReference type="EC" id="2.7.11.1" evidence="8"/>
<evidence type="ECO:0000313" key="8">
    <source>
        <dbReference type="EMBL" id="CAN95697.1"/>
    </source>
</evidence>
<keyword evidence="1 8" id="KW-0808">Transferase</keyword>
<evidence type="ECO:0000256" key="5">
    <source>
        <dbReference type="PROSITE-ProRule" id="PRU10141"/>
    </source>
</evidence>
<keyword evidence="3 8" id="KW-0418">Kinase</keyword>
<dbReference type="Proteomes" id="UP000002139">
    <property type="component" value="Chromosome"/>
</dbReference>
<dbReference type="GO" id="GO:0004674">
    <property type="term" value="F:protein serine/threonine kinase activity"/>
    <property type="evidence" value="ECO:0007669"/>
    <property type="project" value="UniProtKB-EC"/>
</dbReference>
<keyword evidence="9" id="KW-1185">Reference proteome</keyword>
<dbReference type="Gene3D" id="1.10.510.10">
    <property type="entry name" value="Transferase(Phosphotransferase) domain 1"/>
    <property type="match status" value="1"/>
</dbReference>
<keyword evidence="2 5" id="KW-0547">Nucleotide-binding</keyword>
<evidence type="ECO:0000256" key="4">
    <source>
        <dbReference type="ARBA" id="ARBA00022840"/>
    </source>
</evidence>
<evidence type="ECO:0000256" key="6">
    <source>
        <dbReference type="SAM" id="MobiDB-lite"/>
    </source>
</evidence>
<name>A9G2X2_SORC5</name>
<evidence type="ECO:0000256" key="2">
    <source>
        <dbReference type="ARBA" id="ARBA00022741"/>
    </source>
</evidence>
<dbReference type="STRING" id="448385.sce5534"/>
<dbReference type="PANTHER" id="PTHR43289">
    <property type="entry name" value="MITOGEN-ACTIVATED PROTEIN KINASE KINASE KINASE 20-RELATED"/>
    <property type="match status" value="1"/>
</dbReference>
<accession>A9G2X2</accession>
<gene>
    <name evidence="8" type="ordered locus">sce5534</name>
</gene>
<evidence type="ECO:0000256" key="3">
    <source>
        <dbReference type="ARBA" id="ARBA00022777"/>
    </source>
</evidence>
<sequence length="504" mass="53056">MLSSRASMVHVDDDTIPSAPRGVVSPTDETVTLSAGEEPTAGGRRSAEVPSRAGDYVLQSVLGEGGFGVVYRGEHATRGTKAAIKVLHAELALHPDVCLRFEREVVVMQRVRHPNVVDVLDVGRLEDGRPYFVMELLDGVSLETHLEARGRLPLEEALALLEPLCSALDAAHAQAIVHRDVKPSNVFLCSGDMQRRGPRVVLLDFGVAKLLDAPGPALTTSRHVLGSPSSMSPEQLTGRPVDARTDVYALGALAYAMLTGEPPFAGASFPVLRQLHLFASPPRPSAQARVSPSLDDVVLRALSKDPAERQPSAGQLLTELRAAVAAPRAAGGAAAAPRRSAIGIHVEVQADPGALDEPTPDLLDDFESVLPFALSELTKVGFSTAVETGTTALVTADRPLDPARDEAARRDALGAALSLRRRLEARAGRDRRVHVRLCVHVGELQASGEGTLTGGDLLELSGWVPEGAAEGLFASPALLDGLGVTTHPAPVSPGSSALLRVLDP</sequence>
<dbReference type="BioCyc" id="SCEL448385:SCE_RS28390-MONOMER"/>
<organism evidence="8 9">
    <name type="scientific">Sorangium cellulosum (strain So ce56)</name>
    <name type="common">Polyangium cellulosum (strain So ce56)</name>
    <dbReference type="NCBI Taxonomy" id="448385"/>
    <lineage>
        <taxon>Bacteria</taxon>
        <taxon>Pseudomonadati</taxon>
        <taxon>Myxococcota</taxon>
        <taxon>Polyangia</taxon>
        <taxon>Polyangiales</taxon>
        <taxon>Polyangiaceae</taxon>
        <taxon>Sorangium</taxon>
    </lineage>
</organism>
<dbReference type="Pfam" id="PF00069">
    <property type="entry name" value="Pkinase"/>
    <property type="match status" value="1"/>
</dbReference>
<protein>
    <submittedName>
        <fullName evidence="8">Protein kinase</fullName>
        <ecNumber evidence="8">2.7.11.1</ecNumber>
    </submittedName>
</protein>
<evidence type="ECO:0000256" key="1">
    <source>
        <dbReference type="ARBA" id="ARBA00022679"/>
    </source>
</evidence>
<dbReference type="Gene3D" id="3.30.200.20">
    <property type="entry name" value="Phosphorylase Kinase, domain 1"/>
    <property type="match status" value="1"/>
</dbReference>
<dbReference type="AlphaFoldDB" id="A9G2X2"/>
<dbReference type="SUPFAM" id="SSF56112">
    <property type="entry name" value="Protein kinase-like (PK-like)"/>
    <property type="match status" value="1"/>
</dbReference>
<dbReference type="SMART" id="SM00220">
    <property type="entry name" value="S_TKc"/>
    <property type="match status" value="1"/>
</dbReference>
<dbReference type="InterPro" id="IPR017441">
    <property type="entry name" value="Protein_kinase_ATP_BS"/>
</dbReference>
<dbReference type="OrthoDB" id="5497928at2"/>
<dbReference type="EMBL" id="AM746676">
    <property type="protein sequence ID" value="CAN95697.1"/>
    <property type="molecule type" value="Genomic_DNA"/>
</dbReference>
<dbReference type="KEGG" id="scl:sce5534"/>
<feature type="domain" description="Protein kinase" evidence="7">
    <location>
        <begin position="56"/>
        <end position="324"/>
    </location>
</feature>
<dbReference type="HOGENOM" id="CLU_000288_63_44_7"/>
<keyword evidence="4 5" id="KW-0067">ATP-binding</keyword>
<dbReference type="InterPro" id="IPR008271">
    <property type="entry name" value="Ser/Thr_kinase_AS"/>
</dbReference>
<dbReference type="PROSITE" id="PS50011">
    <property type="entry name" value="PROTEIN_KINASE_DOM"/>
    <property type="match status" value="1"/>
</dbReference>
<dbReference type="PROSITE" id="PS00108">
    <property type="entry name" value="PROTEIN_KINASE_ST"/>
    <property type="match status" value="1"/>
</dbReference>
<feature type="region of interest" description="Disordered" evidence="6">
    <location>
        <begin position="1"/>
        <end position="49"/>
    </location>
</feature>
<dbReference type="CDD" id="cd14014">
    <property type="entry name" value="STKc_PknB_like"/>
    <property type="match status" value="1"/>
</dbReference>